<dbReference type="RefSeq" id="XP_011297471.1">
    <property type="nucleotide sequence ID" value="XM_011299169.1"/>
</dbReference>
<dbReference type="Pfam" id="PF02204">
    <property type="entry name" value="VPS9"/>
    <property type="match status" value="1"/>
</dbReference>
<evidence type="ECO:0000313" key="2">
    <source>
        <dbReference type="Proteomes" id="UP000694866"/>
    </source>
</evidence>
<proteinExistence type="predicted"/>
<dbReference type="GO" id="GO:0005769">
    <property type="term" value="C:early endosome"/>
    <property type="evidence" value="ECO:0007669"/>
    <property type="project" value="TreeGrafter"/>
</dbReference>
<dbReference type="GO" id="GO:0097422">
    <property type="term" value="C:tubular endosome"/>
    <property type="evidence" value="ECO:0007669"/>
    <property type="project" value="TreeGrafter"/>
</dbReference>
<protein>
    <submittedName>
        <fullName evidence="3 4">Ankyrin repeat domain-containing protein 27</fullName>
    </submittedName>
</protein>
<dbReference type="PROSITE" id="PS51205">
    <property type="entry name" value="VPS9"/>
    <property type="match status" value="1"/>
</dbReference>
<evidence type="ECO:0000313" key="4">
    <source>
        <dbReference type="RefSeq" id="XP_011297471.1"/>
    </source>
</evidence>
<keyword evidence="2" id="KW-1185">Reference proteome</keyword>
<feature type="domain" description="VPS9" evidence="1">
    <location>
        <begin position="247"/>
        <end position="407"/>
    </location>
</feature>
<dbReference type="InterPro" id="IPR051248">
    <property type="entry name" value="UPF0507/Ank_repeat_27"/>
</dbReference>
<evidence type="ECO:0000313" key="3">
    <source>
        <dbReference type="RefSeq" id="XP_011297462.1"/>
    </source>
</evidence>
<reference evidence="3 4" key="1">
    <citation type="submission" date="2025-04" db="UniProtKB">
        <authorList>
            <consortium name="RefSeq"/>
        </authorList>
    </citation>
    <scope>IDENTIFICATION</scope>
    <source>
        <strain evidence="3 4">USDA-PBARC FA_bdor</strain>
        <tissue evidence="3 4">Whole organism</tissue>
    </source>
</reference>
<accession>A0A9R1TVG8</accession>
<dbReference type="GO" id="GO:0000149">
    <property type="term" value="F:SNARE binding"/>
    <property type="evidence" value="ECO:0007669"/>
    <property type="project" value="TreeGrafter"/>
</dbReference>
<dbReference type="GO" id="GO:0005886">
    <property type="term" value="C:plasma membrane"/>
    <property type="evidence" value="ECO:0007669"/>
    <property type="project" value="TreeGrafter"/>
</dbReference>
<dbReference type="RefSeq" id="XP_011297462.1">
    <property type="nucleotide sequence ID" value="XM_011299160.1"/>
</dbReference>
<dbReference type="PANTHER" id="PTHR24170">
    <property type="entry name" value="ANKYRIN REPEAT DOMAIN-CONTAINING PROTEIN 27"/>
    <property type="match status" value="1"/>
</dbReference>
<dbReference type="GO" id="GO:0030133">
    <property type="term" value="C:transport vesicle"/>
    <property type="evidence" value="ECO:0007669"/>
    <property type="project" value="TreeGrafter"/>
</dbReference>
<name>A0A9R1TVG8_9HYME</name>
<dbReference type="Proteomes" id="UP000694866">
    <property type="component" value="Unplaced"/>
</dbReference>
<dbReference type="GeneID" id="105263137"/>
<dbReference type="OrthoDB" id="411646at2759"/>
<dbReference type="GO" id="GO:0045022">
    <property type="term" value="P:early endosome to late endosome transport"/>
    <property type="evidence" value="ECO:0007669"/>
    <property type="project" value="TreeGrafter"/>
</dbReference>
<dbReference type="SUPFAM" id="SSF109993">
    <property type="entry name" value="VPS9 domain"/>
    <property type="match status" value="1"/>
</dbReference>
<dbReference type="PANTHER" id="PTHR24170:SF1">
    <property type="entry name" value="DOMAIN PROTEIN, PUTATIVE (AFU_ORTHOLOGUE AFUA_1G09870)-RELATED"/>
    <property type="match status" value="1"/>
</dbReference>
<dbReference type="GO" id="GO:0005770">
    <property type="term" value="C:late endosome"/>
    <property type="evidence" value="ECO:0007669"/>
    <property type="project" value="TreeGrafter"/>
</dbReference>
<accession>A0A9R1SUP3</accession>
<dbReference type="Gene3D" id="1.20.1050.80">
    <property type="entry name" value="VPS9 domain"/>
    <property type="match status" value="1"/>
</dbReference>
<organism evidence="2 3">
    <name type="scientific">Fopius arisanus</name>
    <dbReference type="NCBI Taxonomy" id="64838"/>
    <lineage>
        <taxon>Eukaryota</taxon>
        <taxon>Metazoa</taxon>
        <taxon>Ecdysozoa</taxon>
        <taxon>Arthropoda</taxon>
        <taxon>Hexapoda</taxon>
        <taxon>Insecta</taxon>
        <taxon>Pterygota</taxon>
        <taxon>Neoptera</taxon>
        <taxon>Endopterygota</taxon>
        <taxon>Hymenoptera</taxon>
        <taxon>Apocrita</taxon>
        <taxon>Ichneumonoidea</taxon>
        <taxon>Braconidae</taxon>
        <taxon>Opiinae</taxon>
        <taxon>Fopius</taxon>
    </lineage>
</organism>
<dbReference type="InterPro" id="IPR037191">
    <property type="entry name" value="VPS9_dom_sf"/>
</dbReference>
<dbReference type="InterPro" id="IPR003123">
    <property type="entry name" value="VPS9"/>
</dbReference>
<dbReference type="KEGG" id="fas:105263137"/>
<sequence>MDIDEITFNPFFLVLRDKFRRKYDLAVSKCWAICVPCSDFVKDLTITEEFVDDHILKPVSKLPYHYVSTDSDGSRMYKFEDTRIRLVQRNGESVHPDQYRVKILSVERGYNSDFQMYNILITDNVMDLKYLSARRPVGVKMKLNRSVNCYKEAFDFLHEIALQGRLSLLDLKSDVEKIDLTDFHSAEELRNVLQDWIRRHWARTMRLFPLDIQRDARFQKLLSTSLEIFIMHYLHDRIYVLLTNALDQDDQRIKRKIDHLLDVGVTPDQLGVKEALSISLPSAIVEMATLDARQSPLEKLSCLKTTLDLIVAEVKGALADVQTRNECYEENDLIEARKTIKIVPTDDLIPLLIYVIVKSRPRRLITDLHYIQNFLWSVSPYDGLSYAMVTFKAAICTLQDINVTRLPRRSSKVRIELPINEVLDVVTKTEPDVTPIDRQVRELAVMLEECTKSEQATKLDDNAS</sequence>
<evidence type="ECO:0000259" key="1">
    <source>
        <dbReference type="PROSITE" id="PS51205"/>
    </source>
</evidence>
<dbReference type="GO" id="GO:0005085">
    <property type="term" value="F:guanyl-nucleotide exchange factor activity"/>
    <property type="evidence" value="ECO:0007669"/>
    <property type="project" value="TreeGrafter"/>
</dbReference>
<gene>
    <name evidence="3 4" type="primary">LOC105263137</name>
</gene>
<dbReference type="AlphaFoldDB" id="A0A9R1TVG8"/>